<feature type="domain" description="Subtelomeric hrmA-associated cluster protein AFUB-079030/YDR124W-like helical bundle" evidence="1">
    <location>
        <begin position="4"/>
        <end position="137"/>
    </location>
</feature>
<dbReference type="STRING" id="40296.A0A0A2KTA2"/>
<dbReference type="EMBL" id="JQGA01001278">
    <property type="protein sequence ID" value="KGO67575.1"/>
    <property type="molecule type" value="Genomic_DNA"/>
</dbReference>
<dbReference type="OrthoDB" id="5338458at2759"/>
<dbReference type="AlphaFoldDB" id="A0A0A2KTA2"/>
<reference evidence="2 3" key="1">
    <citation type="journal article" date="2015" name="Mol. Plant Microbe Interact.">
        <title>Genome, transcriptome, and functional analyses of Penicillium expansum provide new insights into secondary metabolism and pathogenicity.</title>
        <authorList>
            <person name="Ballester A.R."/>
            <person name="Marcet-Houben M."/>
            <person name="Levin E."/>
            <person name="Sela N."/>
            <person name="Selma-Lazaro C."/>
            <person name="Carmona L."/>
            <person name="Wisniewski M."/>
            <person name="Droby S."/>
            <person name="Gonzalez-Candelas L."/>
            <person name="Gabaldon T."/>
        </authorList>
    </citation>
    <scope>NUCLEOTIDE SEQUENCE [LARGE SCALE GENOMIC DNA]</scope>
    <source>
        <strain evidence="2 3">PHI-1</strain>
    </source>
</reference>
<evidence type="ECO:0000313" key="2">
    <source>
        <dbReference type="EMBL" id="KGO67575.1"/>
    </source>
</evidence>
<evidence type="ECO:0000259" key="1">
    <source>
        <dbReference type="Pfam" id="PF11001"/>
    </source>
</evidence>
<dbReference type="Pfam" id="PF11001">
    <property type="entry name" value="AFUB_07903_YDR124W_hel"/>
    <property type="match status" value="1"/>
</dbReference>
<dbReference type="PhylomeDB" id="A0A0A2KTA2"/>
<dbReference type="HOGENOM" id="CLU_1103112_0_0_1"/>
<dbReference type="PANTHER" id="PTHR36102:SF1">
    <property type="entry name" value="YDR124W-LIKE HELICAL BUNDLE DOMAIN-CONTAINING PROTEIN"/>
    <property type="match status" value="1"/>
</dbReference>
<name>A0A0A2KTA2_PENIT</name>
<organism evidence="2 3">
    <name type="scientific">Penicillium italicum</name>
    <name type="common">Blue mold</name>
    <dbReference type="NCBI Taxonomy" id="40296"/>
    <lineage>
        <taxon>Eukaryota</taxon>
        <taxon>Fungi</taxon>
        <taxon>Dikarya</taxon>
        <taxon>Ascomycota</taxon>
        <taxon>Pezizomycotina</taxon>
        <taxon>Eurotiomycetes</taxon>
        <taxon>Eurotiomycetidae</taxon>
        <taxon>Eurotiales</taxon>
        <taxon>Aspergillaceae</taxon>
        <taxon>Penicillium</taxon>
    </lineage>
</organism>
<dbReference type="Proteomes" id="UP000030104">
    <property type="component" value="Unassembled WGS sequence"/>
</dbReference>
<accession>A0A0A2KTA2</accession>
<evidence type="ECO:0000313" key="3">
    <source>
        <dbReference type="Proteomes" id="UP000030104"/>
    </source>
</evidence>
<dbReference type="InterPro" id="IPR047092">
    <property type="entry name" value="AFUB_07903/YDR124W-like_hel"/>
</dbReference>
<proteinExistence type="predicted"/>
<dbReference type="PANTHER" id="PTHR36102">
    <property type="entry name" value="CHROMOSOME 10, WHOLE GENOME SHOTGUN SEQUENCE"/>
    <property type="match status" value="1"/>
</dbReference>
<gene>
    <name evidence="2" type="ORF">PITC_094440</name>
</gene>
<comment type="caution">
    <text evidence="2">The sequence shown here is derived from an EMBL/GenBank/DDBJ whole genome shotgun (WGS) entry which is preliminary data.</text>
</comment>
<keyword evidence="3" id="KW-1185">Reference proteome</keyword>
<dbReference type="InterPro" id="IPR021264">
    <property type="entry name" value="AFUB_079030/YDR124W-like"/>
</dbReference>
<sequence length="252" mass="28345">MISIIDRNLLRKYYEKAFGHLQQANCRILAKAYVKLVEPRKQVNYPYNGRKVVAGVTQQLDPEATKPPWWPPGVSHREPDHLPKAERIRLLIHILCELHTSHGITTRKLNEADQPIRQHISPAGRLCILDEVYRVRQQEMNFLQGKIGGQWSVSICRMNLPEPVGVIFNPNGHSGESISFDPASINISNNASPCAESGFTNNAPPELFVSEPNFSTYSLPGHPYNVQDYFPEINYAGPDPKILPGFDTTVPV</sequence>
<protein>
    <recommendedName>
        <fullName evidence="1">Subtelomeric hrmA-associated cluster protein AFUB-079030/YDR124W-like helical bundle domain-containing protein</fullName>
    </recommendedName>
</protein>